<dbReference type="InterPro" id="IPR001322">
    <property type="entry name" value="Lamin_tail_dom"/>
</dbReference>
<feature type="domain" description="LTD" evidence="2">
    <location>
        <begin position="18"/>
        <end position="142"/>
    </location>
</feature>
<keyword evidence="1" id="KW-0732">Signal</keyword>
<dbReference type="PROSITE" id="PS51841">
    <property type="entry name" value="LTD"/>
    <property type="match status" value="1"/>
</dbReference>
<protein>
    <recommendedName>
        <fullName evidence="2">LTD domain-containing protein</fullName>
    </recommendedName>
</protein>
<dbReference type="RefSeq" id="WP_188785143.1">
    <property type="nucleotide sequence ID" value="NZ_BMNI01000014.1"/>
</dbReference>
<feature type="chain" id="PRO_5046967484" description="LTD domain-containing protein" evidence="1">
    <location>
        <begin position="24"/>
        <end position="147"/>
    </location>
</feature>
<accession>A0ABQ2NDE3</accession>
<evidence type="ECO:0000256" key="1">
    <source>
        <dbReference type="SAM" id="SignalP"/>
    </source>
</evidence>
<sequence>MKRVLTLVAVPLLLALLSAPAEAASSLRITKIHYAQSGTDLNTEYIVFKNFSSSAKYLTGWKIWSSPGTDNQYYKFGTTRVAAGASLTLYTGRGTNTTTKRYWGNVATATSNGAVWNNDGDYAVLRNSSGTTMDTCRYAGGGTTMYC</sequence>
<feature type="signal peptide" evidence="1">
    <location>
        <begin position="1"/>
        <end position="23"/>
    </location>
</feature>
<dbReference type="Pfam" id="PF00932">
    <property type="entry name" value="LTD"/>
    <property type="match status" value="1"/>
</dbReference>
<comment type="caution">
    <text evidence="3">The sequence shown here is derived from an EMBL/GenBank/DDBJ whole genome shotgun (WGS) entry which is preliminary data.</text>
</comment>
<gene>
    <name evidence="3" type="ORF">GCM10011584_33060</name>
</gene>
<organism evidence="3 4">
    <name type="scientific">Nocardioides phosphati</name>
    <dbReference type="NCBI Taxonomy" id="1867775"/>
    <lineage>
        <taxon>Bacteria</taxon>
        <taxon>Bacillati</taxon>
        <taxon>Actinomycetota</taxon>
        <taxon>Actinomycetes</taxon>
        <taxon>Propionibacteriales</taxon>
        <taxon>Nocardioidaceae</taxon>
        <taxon>Nocardioides</taxon>
    </lineage>
</organism>
<dbReference type="Proteomes" id="UP000655410">
    <property type="component" value="Unassembled WGS sequence"/>
</dbReference>
<dbReference type="Gene3D" id="2.60.40.1260">
    <property type="entry name" value="Lamin Tail domain"/>
    <property type="match status" value="1"/>
</dbReference>
<evidence type="ECO:0000259" key="2">
    <source>
        <dbReference type="PROSITE" id="PS51841"/>
    </source>
</evidence>
<dbReference type="EMBL" id="BMNI01000014">
    <property type="protein sequence ID" value="GGO93718.1"/>
    <property type="molecule type" value="Genomic_DNA"/>
</dbReference>
<dbReference type="SUPFAM" id="SSF74853">
    <property type="entry name" value="Lamin A/C globular tail domain"/>
    <property type="match status" value="1"/>
</dbReference>
<evidence type="ECO:0000313" key="4">
    <source>
        <dbReference type="Proteomes" id="UP000655410"/>
    </source>
</evidence>
<reference evidence="4" key="1">
    <citation type="journal article" date="2019" name="Int. J. Syst. Evol. Microbiol.">
        <title>The Global Catalogue of Microorganisms (GCM) 10K type strain sequencing project: providing services to taxonomists for standard genome sequencing and annotation.</title>
        <authorList>
            <consortium name="The Broad Institute Genomics Platform"/>
            <consortium name="The Broad Institute Genome Sequencing Center for Infectious Disease"/>
            <person name="Wu L."/>
            <person name="Ma J."/>
        </authorList>
    </citation>
    <scope>NUCLEOTIDE SEQUENCE [LARGE SCALE GENOMIC DNA]</scope>
    <source>
        <strain evidence="4">CGMCC 4.7371</strain>
    </source>
</reference>
<proteinExistence type="predicted"/>
<name>A0ABQ2NDE3_9ACTN</name>
<evidence type="ECO:0000313" key="3">
    <source>
        <dbReference type="EMBL" id="GGO93718.1"/>
    </source>
</evidence>
<dbReference type="InterPro" id="IPR036415">
    <property type="entry name" value="Lamin_tail_dom_sf"/>
</dbReference>
<keyword evidence="4" id="KW-1185">Reference proteome</keyword>